<feature type="transmembrane region" description="Helical" evidence="1">
    <location>
        <begin position="75"/>
        <end position="97"/>
    </location>
</feature>
<protein>
    <submittedName>
        <fullName evidence="2">Uncharacterized protein</fullName>
    </submittedName>
</protein>
<comment type="caution">
    <text evidence="2">The sequence shown here is derived from an EMBL/GenBank/DDBJ whole genome shotgun (WGS) entry which is preliminary data.</text>
</comment>
<organism evidence="2 3">
    <name type="scientific">Nocardia tenerifensis</name>
    <dbReference type="NCBI Taxonomy" id="228006"/>
    <lineage>
        <taxon>Bacteria</taxon>
        <taxon>Bacillati</taxon>
        <taxon>Actinomycetota</taxon>
        <taxon>Actinomycetes</taxon>
        <taxon>Mycobacteriales</taxon>
        <taxon>Nocardiaceae</taxon>
        <taxon>Nocardia</taxon>
    </lineage>
</organism>
<feature type="transmembrane region" description="Helical" evidence="1">
    <location>
        <begin position="139"/>
        <end position="158"/>
    </location>
</feature>
<feature type="transmembrane region" description="Helical" evidence="1">
    <location>
        <begin position="109"/>
        <end position="127"/>
    </location>
</feature>
<dbReference type="AlphaFoldDB" id="A0A318JZX2"/>
<dbReference type="EMBL" id="QJKF01000006">
    <property type="protein sequence ID" value="PXX63068.1"/>
    <property type="molecule type" value="Genomic_DNA"/>
</dbReference>
<sequence>MSNPYGGPGNPAPASVHRGLTGVITILSAWLGAALVGLGSISGFQHFRVADPIRKPKITDDKYEAWKLASDLHSVLQTLLIISALMAAVLVVGNLLSMVGKPAGRPMEIIGGAWIFVGGLFSVTFGGDRGLAAESFVPCVLIVVGAALVLVSVVLTVTTPVRPVTAQHSQFPPAPMPYQPPRV</sequence>
<gene>
    <name evidence="2" type="ORF">DFR70_106122</name>
</gene>
<dbReference type="OrthoDB" id="4571559at2"/>
<name>A0A318JZX2_9NOCA</name>
<keyword evidence="1" id="KW-1133">Transmembrane helix</keyword>
<keyword evidence="3" id="KW-1185">Reference proteome</keyword>
<accession>A0A318JZX2</accession>
<feature type="transmembrane region" description="Helical" evidence="1">
    <location>
        <begin position="20"/>
        <end position="44"/>
    </location>
</feature>
<proteinExistence type="predicted"/>
<keyword evidence="1" id="KW-0812">Transmembrane</keyword>
<evidence type="ECO:0000313" key="3">
    <source>
        <dbReference type="Proteomes" id="UP000247569"/>
    </source>
</evidence>
<reference evidence="2 3" key="1">
    <citation type="submission" date="2018-05" db="EMBL/GenBank/DDBJ databases">
        <title>Genomic Encyclopedia of Type Strains, Phase IV (KMG-IV): sequencing the most valuable type-strain genomes for metagenomic binning, comparative biology and taxonomic classification.</title>
        <authorList>
            <person name="Goeker M."/>
        </authorList>
    </citation>
    <scope>NUCLEOTIDE SEQUENCE [LARGE SCALE GENOMIC DNA]</scope>
    <source>
        <strain evidence="2 3">DSM 44704</strain>
    </source>
</reference>
<dbReference type="RefSeq" id="WP_146251170.1">
    <property type="nucleotide sequence ID" value="NZ_QJKF01000006.1"/>
</dbReference>
<dbReference type="Proteomes" id="UP000247569">
    <property type="component" value="Unassembled WGS sequence"/>
</dbReference>
<evidence type="ECO:0000313" key="2">
    <source>
        <dbReference type="EMBL" id="PXX63068.1"/>
    </source>
</evidence>
<evidence type="ECO:0000256" key="1">
    <source>
        <dbReference type="SAM" id="Phobius"/>
    </source>
</evidence>
<keyword evidence="1" id="KW-0472">Membrane</keyword>